<evidence type="ECO:0000256" key="1">
    <source>
        <dbReference type="SAM" id="MobiDB-lite"/>
    </source>
</evidence>
<name>A0A9Q1Q5Q1_9CARY</name>
<dbReference type="EMBL" id="JAKOGI010000871">
    <property type="protein sequence ID" value="KAJ8429674.1"/>
    <property type="molecule type" value="Genomic_DNA"/>
</dbReference>
<feature type="compositionally biased region" description="Polar residues" evidence="1">
    <location>
        <begin position="130"/>
        <end position="151"/>
    </location>
</feature>
<comment type="caution">
    <text evidence="2">The sequence shown here is derived from an EMBL/GenBank/DDBJ whole genome shotgun (WGS) entry which is preliminary data.</text>
</comment>
<organism evidence="2 3">
    <name type="scientific">Carnegiea gigantea</name>
    <dbReference type="NCBI Taxonomy" id="171969"/>
    <lineage>
        <taxon>Eukaryota</taxon>
        <taxon>Viridiplantae</taxon>
        <taxon>Streptophyta</taxon>
        <taxon>Embryophyta</taxon>
        <taxon>Tracheophyta</taxon>
        <taxon>Spermatophyta</taxon>
        <taxon>Magnoliopsida</taxon>
        <taxon>eudicotyledons</taxon>
        <taxon>Gunneridae</taxon>
        <taxon>Pentapetalae</taxon>
        <taxon>Caryophyllales</taxon>
        <taxon>Cactineae</taxon>
        <taxon>Cactaceae</taxon>
        <taxon>Cactoideae</taxon>
        <taxon>Echinocereeae</taxon>
        <taxon>Carnegiea</taxon>
    </lineage>
</organism>
<accession>A0A9Q1Q5Q1</accession>
<gene>
    <name evidence="2" type="ORF">Cgig2_010413</name>
</gene>
<reference evidence="2" key="1">
    <citation type="submission" date="2022-04" db="EMBL/GenBank/DDBJ databases">
        <title>Carnegiea gigantea Genome sequencing and assembly v2.</title>
        <authorList>
            <person name="Copetti D."/>
            <person name="Sanderson M.J."/>
            <person name="Burquez A."/>
            <person name="Wojciechowski M.F."/>
        </authorList>
    </citation>
    <scope>NUCLEOTIDE SEQUENCE</scope>
    <source>
        <strain evidence="2">SGP5-SGP5p</strain>
        <tissue evidence="2">Aerial part</tissue>
    </source>
</reference>
<evidence type="ECO:0000313" key="3">
    <source>
        <dbReference type="Proteomes" id="UP001153076"/>
    </source>
</evidence>
<feature type="region of interest" description="Disordered" evidence="1">
    <location>
        <begin position="130"/>
        <end position="156"/>
    </location>
</feature>
<evidence type="ECO:0000313" key="2">
    <source>
        <dbReference type="EMBL" id="KAJ8429674.1"/>
    </source>
</evidence>
<dbReference type="Proteomes" id="UP001153076">
    <property type="component" value="Unassembled WGS sequence"/>
</dbReference>
<dbReference type="AlphaFoldDB" id="A0A9Q1Q5Q1"/>
<keyword evidence="3" id="KW-1185">Reference proteome</keyword>
<dbReference type="OrthoDB" id="6270329at2759"/>
<protein>
    <submittedName>
        <fullName evidence="2">Uncharacterized protein</fullName>
    </submittedName>
</protein>
<sequence length="247" mass="27342">MTRHPNFRLTVIQLVKPLVTEEINARLSQRLTGEQDAEEWDYDQGKSREACSAKHEFIEPCRRLAGREEHGSVLRGFDLPSPVSTVRYLLSVLRGSDLFVVHAARHSLLCLSIAHLRREPSSVLPMLLGKNSTDPRSNPTSEGVNIPNRPSGQCPKTAAPPENNQFHQHRFGFLGGFRGFPPVATARFGNFVLSASFGGLIPSLFNFQMYGFSDGTTAMYGAGVQIEMIRRCDSSDPIDVDSMHGES</sequence>
<proteinExistence type="predicted"/>